<dbReference type="InterPro" id="IPR005119">
    <property type="entry name" value="LysR_subst-bd"/>
</dbReference>
<dbReference type="Proteomes" id="UP000469011">
    <property type="component" value="Unassembled WGS sequence"/>
</dbReference>
<dbReference type="GO" id="GO:0003700">
    <property type="term" value="F:DNA-binding transcription factor activity"/>
    <property type="evidence" value="ECO:0007669"/>
    <property type="project" value="InterPro"/>
</dbReference>
<evidence type="ECO:0000313" key="6">
    <source>
        <dbReference type="EMBL" id="NDW07342.1"/>
    </source>
</evidence>
<dbReference type="Pfam" id="PF00126">
    <property type="entry name" value="HTH_1"/>
    <property type="match status" value="1"/>
</dbReference>
<dbReference type="Gene3D" id="1.10.10.10">
    <property type="entry name" value="Winged helix-like DNA-binding domain superfamily/Winged helix DNA-binding domain"/>
    <property type="match status" value="1"/>
</dbReference>
<dbReference type="InterPro" id="IPR000847">
    <property type="entry name" value="LysR_HTH_N"/>
</dbReference>
<dbReference type="InterPro" id="IPR036390">
    <property type="entry name" value="WH_DNA-bd_sf"/>
</dbReference>
<dbReference type="AlphaFoldDB" id="A0A6N9T9W5"/>
<keyword evidence="3" id="KW-0238">DNA-binding</keyword>
<dbReference type="PANTHER" id="PTHR30419">
    <property type="entry name" value="HTH-TYPE TRANSCRIPTIONAL REGULATOR YBHD"/>
    <property type="match status" value="1"/>
</dbReference>
<gene>
    <name evidence="6" type="ORF">GTK09_23265</name>
</gene>
<keyword evidence="4" id="KW-0804">Transcription</keyword>
<feature type="domain" description="HTH lysR-type" evidence="5">
    <location>
        <begin position="11"/>
        <end position="68"/>
    </location>
</feature>
<comment type="similarity">
    <text evidence="1">Belongs to the LysR transcriptional regulatory family.</text>
</comment>
<sequence>MPLLPHRLDGLRLRHLRLLELIDEHRSLRAVGAILNRTQPAVSQMVKDLEYAFGATLVQRSVRGVTLSPAGKLALQRARSGLASLDHLVAELGADQSPILRVGTNPALVFRMWPTAMRLLETGTDRVRMRLRTGIVGDMLQSLWDGELDCYVGRVDWDQMPPEMVRVLRHDPLIQTDLVLACSLSHPLAGRKDIAIRELADWQWVLPPADSNNRIALEAEFRNHGVLVPAPMMEISADLAGMMILARELELLTCIPRSVLDSHIAAGQLCALDVPALTFPPIQIGFMTLAEHEDMASVQILRRVLTAAAQEMNTPPAPSAAD</sequence>
<name>A0A6N9T9W5_9HYPH</name>
<comment type="caution">
    <text evidence="6">The sequence shown here is derived from an EMBL/GenBank/DDBJ whole genome shotgun (WGS) entry which is preliminary data.</text>
</comment>
<dbReference type="GO" id="GO:0003677">
    <property type="term" value="F:DNA binding"/>
    <property type="evidence" value="ECO:0007669"/>
    <property type="project" value="UniProtKB-KW"/>
</dbReference>
<keyword evidence="2" id="KW-0805">Transcription regulation</keyword>
<evidence type="ECO:0000256" key="4">
    <source>
        <dbReference type="ARBA" id="ARBA00023163"/>
    </source>
</evidence>
<reference evidence="6 7" key="1">
    <citation type="submission" date="2020-01" db="EMBL/GenBank/DDBJ databases">
        <title>Jiella pacifica sp. nov.</title>
        <authorList>
            <person name="Xue Z."/>
            <person name="Zhu S."/>
            <person name="Chen J."/>
            <person name="Yang J."/>
        </authorList>
    </citation>
    <scope>NUCLEOTIDE SEQUENCE [LARGE SCALE GENOMIC DNA]</scope>
    <source>
        <strain evidence="6 7">40Bstr34</strain>
    </source>
</reference>
<protein>
    <submittedName>
        <fullName evidence="6">LysR family transcriptional regulator</fullName>
    </submittedName>
</protein>
<dbReference type="PROSITE" id="PS50931">
    <property type="entry name" value="HTH_LYSR"/>
    <property type="match status" value="1"/>
</dbReference>
<dbReference type="Gene3D" id="3.40.190.290">
    <property type="match status" value="1"/>
</dbReference>
<dbReference type="PANTHER" id="PTHR30419:SF8">
    <property type="entry name" value="NITROGEN ASSIMILATION TRANSCRIPTIONAL ACTIVATOR-RELATED"/>
    <property type="match status" value="1"/>
</dbReference>
<evidence type="ECO:0000256" key="2">
    <source>
        <dbReference type="ARBA" id="ARBA00023015"/>
    </source>
</evidence>
<dbReference type="SUPFAM" id="SSF53850">
    <property type="entry name" value="Periplasmic binding protein-like II"/>
    <property type="match status" value="1"/>
</dbReference>
<evidence type="ECO:0000313" key="7">
    <source>
        <dbReference type="Proteomes" id="UP000469011"/>
    </source>
</evidence>
<keyword evidence="7" id="KW-1185">Reference proteome</keyword>
<evidence type="ECO:0000256" key="3">
    <source>
        <dbReference type="ARBA" id="ARBA00023125"/>
    </source>
</evidence>
<dbReference type="InterPro" id="IPR050950">
    <property type="entry name" value="HTH-type_LysR_regulators"/>
</dbReference>
<dbReference type="GO" id="GO:0005829">
    <property type="term" value="C:cytosol"/>
    <property type="evidence" value="ECO:0007669"/>
    <property type="project" value="TreeGrafter"/>
</dbReference>
<proteinExistence type="inferred from homology"/>
<dbReference type="RefSeq" id="WP_163465799.1">
    <property type="nucleotide sequence ID" value="NZ_JAAAMG010000027.1"/>
</dbReference>
<dbReference type="EMBL" id="JAAAMG010000027">
    <property type="protein sequence ID" value="NDW07342.1"/>
    <property type="molecule type" value="Genomic_DNA"/>
</dbReference>
<dbReference type="SUPFAM" id="SSF46785">
    <property type="entry name" value="Winged helix' DNA-binding domain"/>
    <property type="match status" value="1"/>
</dbReference>
<evidence type="ECO:0000256" key="1">
    <source>
        <dbReference type="ARBA" id="ARBA00009437"/>
    </source>
</evidence>
<dbReference type="InterPro" id="IPR036388">
    <property type="entry name" value="WH-like_DNA-bd_sf"/>
</dbReference>
<dbReference type="Pfam" id="PF03466">
    <property type="entry name" value="LysR_substrate"/>
    <property type="match status" value="1"/>
</dbReference>
<evidence type="ECO:0000259" key="5">
    <source>
        <dbReference type="PROSITE" id="PS50931"/>
    </source>
</evidence>
<organism evidence="6 7">
    <name type="scientific">Jiella pacifica</name>
    <dbReference type="NCBI Taxonomy" id="2696469"/>
    <lineage>
        <taxon>Bacteria</taxon>
        <taxon>Pseudomonadati</taxon>
        <taxon>Pseudomonadota</taxon>
        <taxon>Alphaproteobacteria</taxon>
        <taxon>Hyphomicrobiales</taxon>
        <taxon>Aurantimonadaceae</taxon>
        <taxon>Jiella</taxon>
    </lineage>
</organism>
<accession>A0A6N9T9W5</accession>